<comment type="caution">
    <text evidence="1">The sequence shown here is derived from an EMBL/GenBank/DDBJ whole genome shotgun (WGS) entry which is preliminary data.</text>
</comment>
<sequence>MAEVQRPCRKKPPWADLLDEDELRFENQHVILHDPVVRLARGVRHKGPDVFNPKSLVRSRWWSLVGEEEEVEEVFSTVSGEPRIGDALDLQGGYAVEVEADCDD</sequence>
<reference evidence="1 2" key="1">
    <citation type="submission" date="2016-02" db="EMBL/GenBank/DDBJ databases">
        <title>Genome analysis of coral dinoflagellate symbionts highlights evolutionary adaptations to a symbiotic lifestyle.</title>
        <authorList>
            <person name="Aranda M."/>
            <person name="Li Y."/>
            <person name="Liew Y.J."/>
            <person name="Baumgarten S."/>
            <person name="Simakov O."/>
            <person name="Wilson M."/>
            <person name="Piel J."/>
            <person name="Ashoor H."/>
            <person name="Bougouffa S."/>
            <person name="Bajic V.B."/>
            <person name="Ryu T."/>
            <person name="Ravasi T."/>
            <person name="Bayer T."/>
            <person name="Micklem G."/>
            <person name="Kim H."/>
            <person name="Bhak J."/>
            <person name="Lajeunesse T.C."/>
            <person name="Voolstra C.R."/>
        </authorList>
    </citation>
    <scope>NUCLEOTIDE SEQUENCE [LARGE SCALE GENOMIC DNA]</scope>
    <source>
        <strain evidence="1 2">CCMP2467</strain>
    </source>
</reference>
<evidence type="ECO:0000313" key="2">
    <source>
        <dbReference type="Proteomes" id="UP000186817"/>
    </source>
</evidence>
<dbReference type="Proteomes" id="UP000186817">
    <property type="component" value="Unassembled WGS sequence"/>
</dbReference>
<name>A0A1Q9EPY2_SYMMI</name>
<keyword evidence="2" id="KW-1185">Reference proteome</keyword>
<dbReference type="EMBL" id="LSRX01000097">
    <property type="protein sequence ID" value="OLQ09448.1"/>
    <property type="molecule type" value="Genomic_DNA"/>
</dbReference>
<organism evidence="1 2">
    <name type="scientific">Symbiodinium microadriaticum</name>
    <name type="common">Dinoflagellate</name>
    <name type="synonym">Zooxanthella microadriatica</name>
    <dbReference type="NCBI Taxonomy" id="2951"/>
    <lineage>
        <taxon>Eukaryota</taxon>
        <taxon>Sar</taxon>
        <taxon>Alveolata</taxon>
        <taxon>Dinophyceae</taxon>
        <taxon>Suessiales</taxon>
        <taxon>Symbiodiniaceae</taxon>
        <taxon>Symbiodinium</taxon>
    </lineage>
</organism>
<protein>
    <submittedName>
        <fullName evidence="1">Uncharacterized protein</fullName>
    </submittedName>
</protein>
<accession>A0A1Q9EPY2</accession>
<evidence type="ECO:0000313" key="1">
    <source>
        <dbReference type="EMBL" id="OLQ09448.1"/>
    </source>
</evidence>
<dbReference type="AlphaFoldDB" id="A0A1Q9EPY2"/>
<proteinExistence type="predicted"/>
<gene>
    <name evidence="1" type="ORF">AK812_SmicGene6960</name>
</gene>